<proteinExistence type="predicted"/>
<keyword evidence="1" id="KW-0472">Membrane</keyword>
<gene>
    <name evidence="2" type="ORF">CWO85_02855</name>
</gene>
<dbReference type="KEGG" id="pzi:CWO85_02855"/>
<keyword evidence="1" id="KW-0812">Transmembrane</keyword>
<evidence type="ECO:0000313" key="2">
    <source>
        <dbReference type="EMBL" id="AYJ01426.1"/>
    </source>
</evidence>
<protein>
    <submittedName>
        <fullName evidence="2">Uncharacterized protein</fullName>
    </submittedName>
</protein>
<sequence>MYSNLKKTHLKKTHKYFLKFFVILIFFIYFNYNIFKIYAVHENQNVFPFFGKIKDNDENIFQKDCSWNYKPVLRYNDLKDRIEIIYNYDYRGKMREKHYTDTNKIHIYKYDDENKIVSIHDFKNHELLKTFEYNDQNQIIISRDHKNKFQTKYKYNKKGQLMAKIKVFSFENYSLKKSIFHYVYNDEGQTINKIYYADIFKRRNKFFSFINGFKKRNFVLCTYKYNNEAQRIKKINHQTSSIHSYKYYDFSQIYEI</sequence>
<keyword evidence="3" id="KW-1185">Reference proteome</keyword>
<evidence type="ECO:0000313" key="3">
    <source>
        <dbReference type="Proteomes" id="UP000272462"/>
    </source>
</evidence>
<feature type="transmembrane region" description="Helical" evidence="1">
    <location>
        <begin position="16"/>
        <end position="35"/>
    </location>
</feature>
<dbReference type="EMBL" id="CP025121">
    <property type="protein sequence ID" value="AYJ01426.1"/>
    <property type="molecule type" value="Genomic_DNA"/>
</dbReference>
<accession>A0A660HNR2</accession>
<dbReference type="Gene3D" id="2.180.10.10">
    <property type="entry name" value="RHS repeat-associated core"/>
    <property type="match status" value="1"/>
</dbReference>
<evidence type="ECO:0000256" key="1">
    <source>
        <dbReference type="SAM" id="Phobius"/>
    </source>
</evidence>
<dbReference type="OrthoDB" id="9815752at2"/>
<dbReference type="Proteomes" id="UP000272462">
    <property type="component" value="Chromosome"/>
</dbReference>
<dbReference type="AlphaFoldDB" id="A0A660HNR2"/>
<keyword evidence="1" id="KW-1133">Transmembrane helix</keyword>
<name>A0A660HNR2_ZIZJU</name>
<reference evidence="2 3" key="1">
    <citation type="journal article" date="2018" name="BMC Genomics">
        <title>Comparative genome analysis of jujube witches'-broom Phytoplasma, an obligate pathogen that causes jujube witches'-broom disease.</title>
        <authorList>
            <person name="Wang J."/>
            <person name="Song L."/>
            <person name="Jiao Q."/>
            <person name="Yang S."/>
            <person name="Gao R."/>
            <person name="Lu X."/>
            <person name="Zhou G."/>
        </authorList>
    </citation>
    <scope>NUCLEOTIDE SEQUENCE [LARGE SCALE GENOMIC DNA]</scope>
    <source>
        <strain evidence="2">Jwb-nky</strain>
    </source>
</reference>
<dbReference type="RefSeq" id="WP_121464139.1">
    <property type="nucleotide sequence ID" value="NZ_CP025121.1"/>
</dbReference>
<organism evidence="2 3">
    <name type="scientific">Ziziphus jujuba witches'-broom phytoplasma</name>
    <dbReference type="NCBI Taxonomy" id="135727"/>
    <lineage>
        <taxon>Bacteria</taxon>
        <taxon>Bacillati</taxon>
        <taxon>Mycoplasmatota</taxon>
        <taxon>Mollicutes</taxon>
        <taxon>Acholeplasmatales</taxon>
        <taxon>Acholeplasmataceae</taxon>
        <taxon>Candidatus Phytoplasma</taxon>
        <taxon>16SrV (Elm yellows group)</taxon>
    </lineage>
</organism>